<feature type="compositionally biased region" description="Acidic residues" evidence="1">
    <location>
        <begin position="23"/>
        <end position="34"/>
    </location>
</feature>
<protein>
    <submittedName>
        <fullName evidence="2">Uncharacterized protein</fullName>
    </submittedName>
</protein>
<dbReference type="AlphaFoldDB" id="A0A2K0T616"/>
<accession>A0A2K0T616</accession>
<dbReference type="EMBL" id="MTYH01000059">
    <property type="protein sequence ID" value="PNP40965.1"/>
    <property type="molecule type" value="Genomic_DNA"/>
</dbReference>
<dbReference type="Proteomes" id="UP000236546">
    <property type="component" value="Unassembled WGS sequence"/>
</dbReference>
<evidence type="ECO:0000313" key="3">
    <source>
        <dbReference type="Proteomes" id="UP000236546"/>
    </source>
</evidence>
<comment type="caution">
    <text evidence="2">The sequence shown here is derived from an EMBL/GenBank/DDBJ whole genome shotgun (WGS) entry which is preliminary data.</text>
</comment>
<proteinExistence type="predicted"/>
<gene>
    <name evidence="2" type="ORF">TGAMA5MH_06831</name>
</gene>
<evidence type="ECO:0000256" key="1">
    <source>
        <dbReference type="SAM" id="MobiDB-lite"/>
    </source>
</evidence>
<feature type="region of interest" description="Disordered" evidence="1">
    <location>
        <begin position="18"/>
        <end position="45"/>
    </location>
</feature>
<evidence type="ECO:0000313" key="2">
    <source>
        <dbReference type="EMBL" id="PNP40965.1"/>
    </source>
</evidence>
<name>A0A2K0T616_9HYPO</name>
<reference evidence="2 3" key="1">
    <citation type="submission" date="2017-02" db="EMBL/GenBank/DDBJ databases">
        <title>Genomes of Trichoderma spp. with biocontrol activity.</title>
        <authorList>
            <person name="Gardiner D."/>
            <person name="Kazan K."/>
            <person name="Vos C."/>
            <person name="Harvey P."/>
        </authorList>
    </citation>
    <scope>NUCLEOTIDE SEQUENCE [LARGE SCALE GENOMIC DNA]</scope>
    <source>
        <strain evidence="2 3">A5MH</strain>
    </source>
</reference>
<organism evidence="2 3">
    <name type="scientific">Trichoderma gamsii</name>
    <dbReference type="NCBI Taxonomy" id="398673"/>
    <lineage>
        <taxon>Eukaryota</taxon>
        <taxon>Fungi</taxon>
        <taxon>Dikarya</taxon>
        <taxon>Ascomycota</taxon>
        <taxon>Pezizomycotina</taxon>
        <taxon>Sordariomycetes</taxon>
        <taxon>Hypocreomycetidae</taxon>
        <taxon>Hypocreales</taxon>
        <taxon>Hypocreaceae</taxon>
        <taxon>Trichoderma</taxon>
    </lineage>
</organism>
<sequence>MDIHSVITLLSGFRPREAKLSLEESEEEDDDDNTPDAQEIRRGKDRPYICNDHWGSNAERIDFSMLYVSREVTLTELEGVAQHLSRFDEAVPEEAGCAVSLIPNT</sequence>